<reference evidence="2 4" key="2">
    <citation type="submission" date="2016-11" db="EMBL/GenBank/DDBJ databases">
        <title>Whole genomes of Flavobacteriaceae.</title>
        <authorList>
            <person name="Stine C."/>
            <person name="Li C."/>
            <person name="Tadesse D."/>
        </authorList>
    </citation>
    <scope>NUCLEOTIDE SEQUENCE [LARGE SCALE GENOMIC DNA]</scope>
    <source>
        <strain evidence="2 4">ATCC 29551</strain>
    </source>
</reference>
<dbReference type="Gene3D" id="2.180.10.10">
    <property type="entry name" value="RHS repeat-associated core"/>
    <property type="match status" value="1"/>
</dbReference>
<protein>
    <recommendedName>
        <fullName evidence="5">RHS repeat-associated core domain-containing protein</fullName>
    </recommendedName>
</protein>
<dbReference type="eggNOG" id="COG3209">
    <property type="taxonomic scope" value="Bacteria"/>
</dbReference>
<name>A0A086AKU2_FLAHY</name>
<dbReference type="OrthoDB" id="1268901at2"/>
<accession>A0A086AKU2</accession>
<keyword evidence="4" id="KW-1185">Reference proteome</keyword>
<evidence type="ECO:0000313" key="3">
    <source>
        <dbReference type="Proteomes" id="UP000028712"/>
    </source>
</evidence>
<dbReference type="STRING" id="991.IW20_08155"/>
<evidence type="ECO:0000313" key="2">
    <source>
        <dbReference type="EMBL" id="OXA95141.1"/>
    </source>
</evidence>
<dbReference type="Proteomes" id="UP000198424">
    <property type="component" value="Unassembled WGS sequence"/>
</dbReference>
<comment type="caution">
    <text evidence="1">The sequence shown here is derived from an EMBL/GenBank/DDBJ whole genome shotgun (WGS) entry which is preliminary data.</text>
</comment>
<gene>
    <name evidence="2" type="ORF">B0A62_09570</name>
    <name evidence="1" type="ORF">IW20_08155</name>
</gene>
<organism evidence="1 3">
    <name type="scientific">Flavobacterium hydatis</name>
    <name type="common">Cytophaga aquatilis</name>
    <dbReference type="NCBI Taxonomy" id="991"/>
    <lineage>
        <taxon>Bacteria</taxon>
        <taxon>Pseudomonadati</taxon>
        <taxon>Bacteroidota</taxon>
        <taxon>Flavobacteriia</taxon>
        <taxon>Flavobacteriales</taxon>
        <taxon>Flavobacteriaceae</taxon>
        <taxon>Flavobacterium</taxon>
    </lineage>
</organism>
<evidence type="ECO:0008006" key="5">
    <source>
        <dbReference type="Google" id="ProtNLM"/>
    </source>
</evidence>
<dbReference type="AlphaFoldDB" id="A0A086AKU2"/>
<evidence type="ECO:0000313" key="4">
    <source>
        <dbReference type="Proteomes" id="UP000198424"/>
    </source>
</evidence>
<evidence type="ECO:0000313" key="1">
    <source>
        <dbReference type="EMBL" id="KFF17306.1"/>
    </source>
</evidence>
<reference evidence="1 3" key="1">
    <citation type="submission" date="2014-07" db="EMBL/GenBank/DDBJ databases">
        <title>Genome of Flavobacterium hydatis DSM 2063.</title>
        <authorList>
            <person name="Pipes S.E."/>
            <person name="Stropko S.J."/>
            <person name="Newman J.D."/>
        </authorList>
    </citation>
    <scope>NUCLEOTIDE SEQUENCE [LARGE SCALE GENOMIC DNA]</scope>
    <source>
        <strain evidence="1 3">DSM 2063</strain>
    </source>
</reference>
<dbReference type="EMBL" id="MUGY01000008">
    <property type="protein sequence ID" value="OXA95141.1"/>
    <property type="molecule type" value="Genomic_DNA"/>
</dbReference>
<sequence length="360" mass="38711">MKNYYFLIFLLFTIGTVSAQKKEKLSKEEKVRREKNIQAGNPFSKYGSTAPVATLSKGKYLEVHDLDSIVTIGTMRWHVDKGEIVGRIRIDSLNIDAQPIGDTPGRWMSIDPLSEEYTEWSPYNMCFDNPVKFVDPDGRGPLTDLFNLSGRKIGTDGVNNGVKMVVTDNREARQISRTQGNVDLSTVNSGVTLPSDAVLQESLNVLSRTVANGGQREESSLVMNTGAVVQGQTGPMPTVVNGVQIAPSSLPALPAGTTPADVASTIHSHPTTVAQVGNQVFPQSASVPSTGVGSDGPTFQQYNTNIIVGPIGTISNVTSNPNGTLNIPSRTNGAVIYNSDSTPRVTLEKRAIERILTPQN</sequence>
<dbReference type="EMBL" id="JPRM01000010">
    <property type="protein sequence ID" value="KFF17306.1"/>
    <property type="molecule type" value="Genomic_DNA"/>
</dbReference>
<proteinExistence type="predicted"/>
<dbReference type="Proteomes" id="UP000028712">
    <property type="component" value="Unassembled WGS sequence"/>
</dbReference>
<dbReference type="RefSeq" id="WP_035620687.1">
    <property type="nucleotide sequence ID" value="NZ_JBEWQG010000003.1"/>
</dbReference>